<dbReference type="EMBL" id="JBHTGL010000008">
    <property type="protein sequence ID" value="MFD0623324.1"/>
    <property type="molecule type" value="Genomic_DNA"/>
</dbReference>
<feature type="region of interest" description="Disordered" evidence="1">
    <location>
        <begin position="79"/>
        <end position="117"/>
    </location>
</feature>
<feature type="compositionally biased region" description="Polar residues" evidence="1">
    <location>
        <begin position="88"/>
        <end position="98"/>
    </location>
</feature>
<evidence type="ECO:0008006" key="4">
    <source>
        <dbReference type="Google" id="ProtNLM"/>
    </source>
</evidence>
<sequence length="117" mass="12321">MTSRVHRRRIRKSPADRRAEIVDAAASVALAEGLEGITLRRIGERLDVRPGLAGHCFPVVDELVAEAFGQVVGAELDALVPPGRAGDTPSNDSRASSHSRPEKVMTHSAACGSTPGT</sequence>
<gene>
    <name evidence="2" type="ORF">ACFQ2K_11440</name>
</gene>
<comment type="caution">
    <text evidence="2">The sequence shown here is derived from an EMBL/GenBank/DDBJ whole genome shotgun (WGS) entry which is preliminary data.</text>
</comment>
<organism evidence="2 3">
    <name type="scientific">Streptomyces sanglieri</name>
    <dbReference type="NCBI Taxonomy" id="193460"/>
    <lineage>
        <taxon>Bacteria</taxon>
        <taxon>Bacillati</taxon>
        <taxon>Actinomycetota</taxon>
        <taxon>Actinomycetes</taxon>
        <taxon>Kitasatosporales</taxon>
        <taxon>Streptomycetaceae</taxon>
        <taxon>Streptomyces</taxon>
    </lineage>
</organism>
<reference evidence="3" key="1">
    <citation type="journal article" date="2019" name="Int. J. Syst. Evol. Microbiol.">
        <title>The Global Catalogue of Microorganisms (GCM) 10K type strain sequencing project: providing services to taxonomists for standard genome sequencing and annotation.</title>
        <authorList>
            <consortium name="The Broad Institute Genomics Platform"/>
            <consortium name="The Broad Institute Genome Sequencing Center for Infectious Disease"/>
            <person name="Wu L."/>
            <person name="Ma J."/>
        </authorList>
    </citation>
    <scope>NUCLEOTIDE SEQUENCE [LARGE SCALE GENOMIC DNA]</scope>
    <source>
        <strain evidence="3">JCM 12607</strain>
    </source>
</reference>
<evidence type="ECO:0000313" key="3">
    <source>
        <dbReference type="Proteomes" id="UP001596915"/>
    </source>
</evidence>
<dbReference type="Gene3D" id="1.10.357.10">
    <property type="entry name" value="Tetracycline Repressor, domain 2"/>
    <property type="match status" value="1"/>
</dbReference>
<dbReference type="SUPFAM" id="SSF46689">
    <property type="entry name" value="Homeodomain-like"/>
    <property type="match status" value="1"/>
</dbReference>
<proteinExistence type="predicted"/>
<accession>A0ABW2WP42</accession>
<keyword evidence="3" id="KW-1185">Reference proteome</keyword>
<evidence type="ECO:0000313" key="2">
    <source>
        <dbReference type="EMBL" id="MFD0623324.1"/>
    </source>
</evidence>
<name>A0ABW2WP42_9ACTN</name>
<dbReference type="Proteomes" id="UP001596915">
    <property type="component" value="Unassembled WGS sequence"/>
</dbReference>
<evidence type="ECO:0000256" key="1">
    <source>
        <dbReference type="SAM" id="MobiDB-lite"/>
    </source>
</evidence>
<protein>
    <recommendedName>
        <fullName evidence="4">TetR family transcriptional regulator</fullName>
    </recommendedName>
</protein>
<dbReference type="InterPro" id="IPR009057">
    <property type="entry name" value="Homeodomain-like_sf"/>
</dbReference>